<dbReference type="Ensembl" id="ENSNLET00000035612.1">
    <property type="protein sequence ID" value="ENSNLEP00000034559.1"/>
    <property type="gene ID" value="ENSNLEG00000017807.3"/>
</dbReference>
<evidence type="ECO:0000256" key="2">
    <source>
        <dbReference type="ARBA" id="ARBA00006255"/>
    </source>
</evidence>
<feature type="compositionally biased region" description="Low complexity" evidence="6">
    <location>
        <begin position="1348"/>
        <end position="1365"/>
    </location>
</feature>
<dbReference type="PANTHER" id="PTHR12784:SF6">
    <property type="entry name" value="NEURON NAVIGATOR 2"/>
    <property type="match status" value="1"/>
</dbReference>
<dbReference type="EMBL" id="ADFV01112761">
    <property type="status" value="NOT_ANNOTATED_CDS"/>
    <property type="molecule type" value="Genomic_DNA"/>
</dbReference>
<dbReference type="SMART" id="SM00033">
    <property type="entry name" value="CH"/>
    <property type="match status" value="1"/>
</dbReference>
<feature type="compositionally biased region" description="Low complexity" evidence="6">
    <location>
        <begin position="646"/>
        <end position="664"/>
    </location>
</feature>
<dbReference type="CDD" id="cd21285">
    <property type="entry name" value="CH_NAV2"/>
    <property type="match status" value="1"/>
</dbReference>
<feature type="compositionally biased region" description="Polar residues" evidence="6">
    <location>
        <begin position="373"/>
        <end position="385"/>
    </location>
</feature>
<dbReference type="EMBL" id="ADFV01112758">
    <property type="status" value="NOT_ANNOTATED_CDS"/>
    <property type="molecule type" value="Genomic_DNA"/>
</dbReference>
<feature type="region of interest" description="Disordered" evidence="6">
    <location>
        <begin position="1280"/>
        <end position="1323"/>
    </location>
</feature>
<protein>
    <submittedName>
        <fullName evidence="8">Neuron navigator 2</fullName>
    </submittedName>
</protein>
<dbReference type="PROSITE" id="PS50021">
    <property type="entry name" value="CH"/>
    <property type="match status" value="1"/>
</dbReference>
<feature type="compositionally biased region" description="Polar residues" evidence="6">
    <location>
        <begin position="1837"/>
        <end position="1849"/>
    </location>
</feature>
<feature type="compositionally biased region" description="Polar residues" evidence="6">
    <location>
        <begin position="695"/>
        <end position="708"/>
    </location>
</feature>
<feature type="compositionally biased region" description="Low complexity" evidence="6">
    <location>
        <begin position="1462"/>
        <end position="1474"/>
    </location>
</feature>
<feature type="coiled-coil region" evidence="5">
    <location>
        <begin position="1645"/>
        <end position="1728"/>
    </location>
</feature>
<keyword evidence="4" id="KW-0539">Nucleus</keyword>
<dbReference type="Gene3D" id="3.40.50.300">
    <property type="entry name" value="P-loop containing nucleotide triphosphate hydrolases"/>
    <property type="match status" value="1"/>
</dbReference>
<dbReference type="FunFam" id="1.10.418.10:FF:000018">
    <property type="entry name" value="Neuron navigator 2"/>
    <property type="match status" value="1"/>
</dbReference>
<dbReference type="Pfam" id="PF25408">
    <property type="entry name" value="AAA_lid_NAV1"/>
    <property type="match status" value="1"/>
</dbReference>
<dbReference type="GO" id="GO:0005634">
    <property type="term" value="C:nucleus"/>
    <property type="evidence" value="ECO:0007669"/>
    <property type="project" value="UniProtKB-SubCell"/>
</dbReference>
<feature type="compositionally biased region" description="Basic and acidic residues" evidence="6">
    <location>
        <begin position="1504"/>
        <end position="1513"/>
    </location>
</feature>
<feature type="compositionally biased region" description="Polar residues" evidence="6">
    <location>
        <begin position="1921"/>
        <end position="1947"/>
    </location>
</feature>
<evidence type="ECO:0000256" key="4">
    <source>
        <dbReference type="ARBA" id="ARBA00023242"/>
    </source>
</evidence>
<feature type="compositionally biased region" description="Polar residues" evidence="6">
    <location>
        <begin position="1759"/>
        <end position="1779"/>
    </location>
</feature>
<dbReference type="GO" id="GO:0016887">
    <property type="term" value="F:ATP hydrolysis activity"/>
    <property type="evidence" value="ECO:0007669"/>
    <property type="project" value="InterPro"/>
</dbReference>
<feature type="compositionally biased region" description="Low complexity" evidence="6">
    <location>
        <begin position="183"/>
        <end position="193"/>
    </location>
</feature>
<comment type="similarity">
    <text evidence="2">Belongs to the Nav/unc-53 family.</text>
</comment>
<evidence type="ECO:0000256" key="3">
    <source>
        <dbReference type="ARBA" id="ARBA00023054"/>
    </source>
</evidence>
<keyword evidence="3 5" id="KW-0175">Coiled coil</keyword>
<feature type="region of interest" description="Disordered" evidence="6">
    <location>
        <begin position="2338"/>
        <end position="2406"/>
    </location>
</feature>
<feature type="compositionally biased region" description="Polar residues" evidence="6">
    <location>
        <begin position="288"/>
        <end position="304"/>
    </location>
</feature>
<feature type="compositionally biased region" description="Low complexity" evidence="6">
    <location>
        <begin position="2378"/>
        <end position="2391"/>
    </location>
</feature>
<evidence type="ECO:0000259" key="7">
    <source>
        <dbReference type="PROSITE" id="PS50021"/>
    </source>
</evidence>
<feature type="region of interest" description="Disordered" evidence="6">
    <location>
        <begin position="183"/>
        <end position="472"/>
    </location>
</feature>
<feature type="compositionally biased region" description="Polar residues" evidence="6">
    <location>
        <begin position="1284"/>
        <end position="1294"/>
    </location>
</feature>
<feature type="compositionally biased region" description="Low complexity" evidence="6">
    <location>
        <begin position="1527"/>
        <end position="1539"/>
    </location>
</feature>
<feature type="region of interest" description="Disordered" evidence="6">
    <location>
        <begin position="1913"/>
        <end position="1947"/>
    </location>
</feature>
<feature type="region of interest" description="Disordered" evidence="6">
    <location>
        <begin position="1151"/>
        <end position="1268"/>
    </location>
</feature>
<reference evidence="8" key="2">
    <citation type="submission" date="2025-08" db="UniProtKB">
        <authorList>
            <consortium name="Ensembl"/>
        </authorList>
    </citation>
    <scope>IDENTIFICATION</scope>
</reference>
<dbReference type="InterPro" id="IPR003959">
    <property type="entry name" value="ATPase_AAA_core"/>
</dbReference>
<feature type="compositionally biased region" description="Low complexity" evidence="6">
    <location>
        <begin position="622"/>
        <end position="631"/>
    </location>
</feature>
<evidence type="ECO:0000256" key="6">
    <source>
        <dbReference type="SAM" id="MobiDB-lite"/>
    </source>
</evidence>
<feature type="compositionally biased region" description="Low complexity" evidence="6">
    <location>
        <begin position="581"/>
        <end position="595"/>
    </location>
</feature>
<feature type="compositionally biased region" description="Low complexity" evidence="6">
    <location>
        <begin position="210"/>
        <end position="256"/>
    </location>
</feature>
<feature type="compositionally biased region" description="Basic and acidic residues" evidence="6">
    <location>
        <begin position="1076"/>
        <end position="1088"/>
    </location>
</feature>
<feature type="region of interest" description="Disordered" evidence="6">
    <location>
        <begin position="1569"/>
        <end position="1607"/>
    </location>
</feature>
<organism evidence="8 9">
    <name type="scientific">Nomascus leucogenys</name>
    <name type="common">Northern white-cheeked gibbon</name>
    <name type="synonym">Hylobates leucogenys</name>
    <dbReference type="NCBI Taxonomy" id="61853"/>
    <lineage>
        <taxon>Eukaryota</taxon>
        <taxon>Metazoa</taxon>
        <taxon>Chordata</taxon>
        <taxon>Craniata</taxon>
        <taxon>Vertebrata</taxon>
        <taxon>Euteleostomi</taxon>
        <taxon>Mammalia</taxon>
        <taxon>Eutheria</taxon>
        <taxon>Euarchontoglires</taxon>
        <taxon>Primates</taxon>
        <taxon>Haplorrhini</taxon>
        <taxon>Catarrhini</taxon>
        <taxon>Hylobatidae</taxon>
        <taxon>Nomascus</taxon>
    </lineage>
</organism>
<dbReference type="Gene3D" id="1.10.418.10">
    <property type="entry name" value="Calponin-like domain"/>
    <property type="match status" value="1"/>
</dbReference>
<dbReference type="PANTHER" id="PTHR12784">
    <property type="entry name" value="STEERIN"/>
    <property type="match status" value="1"/>
</dbReference>
<dbReference type="InterPro" id="IPR027417">
    <property type="entry name" value="P-loop_NTPase"/>
</dbReference>
<dbReference type="SMART" id="SM00382">
    <property type="entry name" value="AAA"/>
    <property type="match status" value="1"/>
</dbReference>
<dbReference type="EMBL" id="ADFV01112755">
    <property type="status" value="NOT_ANNOTATED_CDS"/>
    <property type="molecule type" value="Genomic_DNA"/>
</dbReference>
<dbReference type="Pfam" id="PF00307">
    <property type="entry name" value="CH"/>
    <property type="match status" value="1"/>
</dbReference>
<feature type="region of interest" description="Disordered" evidence="6">
    <location>
        <begin position="1457"/>
        <end position="1539"/>
    </location>
</feature>
<feature type="compositionally biased region" description="Low complexity" evidence="6">
    <location>
        <begin position="1205"/>
        <end position="1230"/>
    </location>
</feature>
<feature type="domain" description="Calponin-homology (CH)" evidence="7">
    <location>
        <begin position="74"/>
        <end position="181"/>
    </location>
</feature>
<feature type="region of interest" description="Disordered" evidence="6">
    <location>
        <begin position="1805"/>
        <end position="1849"/>
    </location>
</feature>
<dbReference type="EMBL" id="ADFV01112759">
    <property type="status" value="NOT_ANNOTATED_CDS"/>
    <property type="molecule type" value="Genomic_DNA"/>
</dbReference>
<dbReference type="EMBL" id="ADFV01112762">
    <property type="status" value="NOT_ANNOTATED_CDS"/>
    <property type="molecule type" value="Genomic_DNA"/>
</dbReference>
<gene>
    <name evidence="8" type="primary">NAV2</name>
</gene>
<dbReference type="InterPro" id="IPR036872">
    <property type="entry name" value="CH_dom_sf"/>
</dbReference>
<dbReference type="GO" id="GO:0022008">
    <property type="term" value="P:neurogenesis"/>
    <property type="evidence" value="ECO:0007669"/>
    <property type="project" value="InterPro"/>
</dbReference>
<evidence type="ECO:0000313" key="8">
    <source>
        <dbReference type="Ensembl" id="ENSNLEP00000034559.1"/>
    </source>
</evidence>
<feature type="region of interest" description="Disordered" evidence="6">
    <location>
        <begin position="695"/>
        <end position="717"/>
    </location>
</feature>
<dbReference type="InterPro" id="IPR001715">
    <property type="entry name" value="CH_dom"/>
</dbReference>
<reference evidence="8" key="3">
    <citation type="submission" date="2025-09" db="UniProtKB">
        <authorList>
            <consortium name="Ensembl"/>
        </authorList>
    </citation>
    <scope>IDENTIFICATION</scope>
</reference>
<dbReference type="GO" id="GO:0005524">
    <property type="term" value="F:ATP binding"/>
    <property type="evidence" value="ECO:0007669"/>
    <property type="project" value="InterPro"/>
</dbReference>
<feature type="compositionally biased region" description="Polar residues" evidence="6">
    <location>
        <begin position="1425"/>
        <end position="1441"/>
    </location>
</feature>
<proteinExistence type="inferred from homology"/>
<feature type="region of interest" description="Disordered" evidence="6">
    <location>
        <begin position="486"/>
        <end position="664"/>
    </location>
</feature>
<dbReference type="Proteomes" id="UP000001073">
    <property type="component" value="Chromosome 15"/>
</dbReference>
<dbReference type="InterPro" id="IPR039041">
    <property type="entry name" value="Nav/unc-53"/>
</dbReference>
<feature type="compositionally biased region" description="Polar residues" evidence="6">
    <location>
        <begin position="486"/>
        <end position="495"/>
    </location>
</feature>
<sequence length="2406" mass="259345">MTTLRPEGTEGIGSIEAKIKATLSVPEHASLLPSFPVAFTSGAPPAWVRIGTSIHKLKPRKVEGSDWLPKVACLLFLQIYTDWANHYLAKSGHKRLIKDLQQDVTDGVLLAQIIQVVANEKIEDINGCPKNRSQMIENIDACLNFLAAKGINIQGLSAEEIRNGNLKAILGLFFSLSRYKQQQQQPQKQHLSSPLPPAVSQVAGAPSQCQAGTPQQQVPAAPQAPCQPHQPAPHQQSKAQAEMQSSASSKDSSQSKIIRFTLGQKKISRLPGPTARVSAAGSEAKTRGGSTTANNRRSQSFNNYDKSKPVTSPPPPPSSHEKEPLASSASSHPGMSDNAPASLESGSSSTPTNCSTSSAIPQPGAATKPWRSKSLSVKHSATVSMLSVKPPGPEAPRPTPEAMKPAPNNQKSMLEKLKLFNSKGGSKAGEGPGSRDTSCERLETLPSFEESEELEAASRMLTTLGPASSSPKIALKGIAQRTFSRALTNKKSSLKGNEKEKEKQQREKDKEKSKDFAKRASVTERLDLKEEPKEDPSGAAVPEMPKKSSKIASFIPKGGKLNSAKKEPMAPSHSGIPKPGMKSMPGKSPSAPAPSKEGERSRSGKLSSGLPQQKPQLDGRHSSSSSSLASSEGKGPGGTTLNHSISSQTVSGSVGTTQTTGSNTVSVQLPQPQQQYNHPNTATVAPFLYRSQTDTEGNVTAESSSTGVSMEPSHFTKTGQPALEELTGEDPEARRLRTVKNIADLRQNLEETMSSLRGTQVTHSTLETTFDTNVTTEMSGRSILSLTGRPTPLSWRLGQSSPRLQAGDAPSMGNGYPPRANASRFINSESGRYVYSAPLRRQLASRGSSVCHVDVSDKAGDEMDLEGISMDAPGYMSDGDVLSKNIRTDDITSGYMTDGGLGLYTRRLNRLPDGMAVVRETLQRNTSLDAEVIPGCSVSSGISDTIDNLSTDDINTSSSISSYANTPASSRKNLDVQTDAEKHSQVERNSLWSGDDVKKSDGGSDSGIKMEPGSKWRRNPSDVSDESDKSTSGKKNPVISQTGSWRRGMTAQVGITMPRTKPSAPAGALKTPGTGKTDDARCLRKEGFLLKPSQVKRSPSDAGRSSGDESKKPLPSSSRTPTANANSFGFKKQSGSAAGLAMITASGVTVTSRSATLGKIPKSSALVSRSAGRKSSMDGAQNQDDGYLALSSRTNLQYRSLPRPSKSNSRNGAGNRSSTSSIDSNISSKSAGLPVPKLREPSKTALGSSLPGLVNQTDKEKGISSDNESVASCNSVKVNPAAQPVSSPAQTSLQPGAKYPDVASPTLRRLFGGKPTKQVPIATAENMKNSVVISNPHATMTQQGNLDSPSGSGVLSSGSSSPLYSKNVDLNQSPLASSPSSAHSAPSNSLTWGTNASSSSAVSKDGLGFQSISSLHTSCESIDISLSSGGGPSHNSSTGLIASSKDDSLTPFVRTNSVKTTLSESPLSSPAASPKFCRSTLPRKQDRPGTNRAFRYTPTSQLRTQEDAKEWLRSHSAGGLQDTAANSPFSSGSSVTSPSGTRFNFSQLASPTTVTQMSLSNPTMLRTHSLSNADGQYDPYTDSRFRNSSMSLDEKSRTMSRSGSFRDGFEEESWEKSSVDNFVSRLHSSLHFSLPLFHHPRYELEEKCQSEIRKLRRELDASQEKVSALTTQLTANAHLVAAFEQSLGNMTIRLQSLTMTAEQKDSELNELRKTIELLKKQNAAAQAAINGVINTPELNCKGNGTAQSADLRIRRQHSSDSVSSINSATSHSSVGSNIESDSKKKKRKNWVILYIQLRSSFKQAFGKKKSPKSASSHSDIEEMTDSSLPSSPKLPHNGSTGSTPLLRNSHSNSLISECMDSEAETVMQLRNELRDKEMKLTDIRLEALSSAHQLDQLREAMNRMQSEIEKLKAENDRLKSESQGSGCSRAPSQVSISASPRQSMGLSQHSLNLTESTSLDMLLDDTGECSARKEGGRHVKIVVSFQEEMKWKEDSRPHLFLIGCIGVSGKTKWDVLDGVVRRLFKEYIIHVDPVSQLGLNSDSVLGYSIGEIKRSNTSETPELLPCGYLVGENTTISVTVKGLAENSLDSLVFESLIPKPILQRYVSLLIEHRRIILSGPSGTGKTYLANRLSEYMVLREGRELTDGVIATFNVDHKSSKELRQYLSNLADQCNSENNAVDMPLVIILDNLHHVSSLGEIFNGLLNCKYHKCPYIIGTMNQATSSTPNLQLHHNFRWVLCANHTEPVKGFLGRFLRRKLMETEISGRVRNMELKATKLGLQERSGPLPDCSFFACFQLYGRRAPWEDPAKWVMDTYPWAASPQQHEWPPLLQLRPEDVGFDGYSMPREGSTSKQMPPSDAEGDPLMNMLMRLQEAANYSSPQSYDSDSNSNSHHDDILDSSLESTL</sequence>
<dbReference type="GeneTree" id="ENSGT00940000155663"/>
<feature type="compositionally biased region" description="Basic and acidic residues" evidence="6">
    <location>
        <begin position="496"/>
        <end position="536"/>
    </location>
</feature>
<dbReference type="SUPFAM" id="SSF52540">
    <property type="entry name" value="P-loop containing nucleoside triphosphate hydrolases"/>
    <property type="match status" value="1"/>
</dbReference>
<evidence type="ECO:0000313" key="9">
    <source>
        <dbReference type="Proteomes" id="UP000001073"/>
    </source>
</evidence>
<name>A0A2I3GT92_NOMLE</name>
<feature type="compositionally biased region" description="Polar residues" evidence="6">
    <location>
        <begin position="1115"/>
        <end position="1127"/>
    </location>
</feature>
<feature type="region of interest" description="Disordered" evidence="6">
    <location>
        <begin position="1340"/>
        <end position="1397"/>
    </location>
</feature>
<feature type="region of interest" description="Disordered" evidence="6">
    <location>
        <begin position="1425"/>
        <end position="1445"/>
    </location>
</feature>
<feature type="region of interest" description="Disordered" evidence="6">
    <location>
        <begin position="952"/>
        <end position="1131"/>
    </location>
</feature>
<dbReference type="EMBL" id="ADFV01112756">
    <property type="status" value="NOT_ANNOTATED_CDS"/>
    <property type="molecule type" value="Genomic_DNA"/>
</dbReference>
<accession>A0A2I3GT92</accession>
<feature type="compositionally biased region" description="Low complexity" evidence="6">
    <location>
        <begin position="952"/>
        <end position="970"/>
    </location>
</feature>
<feature type="compositionally biased region" description="Polar residues" evidence="6">
    <location>
        <begin position="604"/>
        <end position="615"/>
    </location>
</feature>
<dbReference type="SUPFAM" id="SSF47576">
    <property type="entry name" value="Calponin-homology domain, CH-domain"/>
    <property type="match status" value="1"/>
</dbReference>
<dbReference type="EMBL" id="ADFV01112760">
    <property type="status" value="NOT_ANNOTATED_CDS"/>
    <property type="molecule type" value="Genomic_DNA"/>
</dbReference>
<comment type="subcellular location">
    <subcellularLocation>
        <location evidence="1">Nucleus</location>
    </subcellularLocation>
</comment>
<feature type="compositionally biased region" description="Low complexity" evidence="6">
    <location>
        <begin position="1373"/>
        <end position="1389"/>
    </location>
</feature>
<reference evidence="8 9" key="1">
    <citation type="submission" date="2012-10" db="EMBL/GenBank/DDBJ databases">
        <authorList>
            <consortium name="Gibbon Genome Sequencing Consortium"/>
        </authorList>
    </citation>
    <scope>NUCLEOTIDE SEQUENCE [LARGE SCALE GENOMIC DNA]</scope>
</reference>
<dbReference type="Pfam" id="PF23092">
    <property type="entry name" value="Ubiquitin_6"/>
    <property type="match status" value="1"/>
</dbReference>
<dbReference type="FunFam" id="3.40.50.300:FF:000451">
    <property type="entry name" value="Neuron navigator 2"/>
    <property type="match status" value="1"/>
</dbReference>
<dbReference type="InterPro" id="IPR057126">
    <property type="entry name" value="NAV1-like_ubiquitin-like"/>
</dbReference>
<keyword evidence="9" id="KW-1185">Reference proteome</keyword>
<feature type="compositionally biased region" description="Low complexity" evidence="6">
    <location>
        <begin position="345"/>
        <end position="358"/>
    </location>
</feature>
<feature type="compositionally biased region" description="Pro residues" evidence="6">
    <location>
        <begin position="390"/>
        <end position="399"/>
    </location>
</feature>
<feature type="region of interest" description="Disordered" evidence="6">
    <location>
        <begin position="1749"/>
        <end position="1781"/>
    </location>
</feature>
<dbReference type="EMBL" id="ADFV01112764">
    <property type="status" value="NOT_ANNOTATED_CDS"/>
    <property type="molecule type" value="Genomic_DNA"/>
</dbReference>
<dbReference type="EMBL" id="ADFV01112757">
    <property type="status" value="NOT_ANNOTATED_CDS"/>
    <property type="molecule type" value="Genomic_DNA"/>
</dbReference>
<evidence type="ECO:0000256" key="1">
    <source>
        <dbReference type="ARBA" id="ARBA00004123"/>
    </source>
</evidence>
<dbReference type="InterPro" id="IPR003593">
    <property type="entry name" value="AAA+_ATPase"/>
</dbReference>
<dbReference type="Pfam" id="PF00004">
    <property type="entry name" value="AAA"/>
    <property type="match status" value="1"/>
</dbReference>
<evidence type="ECO:0000256" key="5">
    <source>
        <dbReference type="SAM" id="Coils"/>
    </source>
</evidence>
<dbReference type="InterPro" id="IPR057568">
    <property type="entry name" value="CortBP2_NAV1-like_AAA_lid"/>
</dbReference>
<dbReference type="EMBL" id="ADFV01112763">
    <property type="status" value="NOT_ANNOTATED_CDS"/>
    <property type="molecule type" value="Genomic_DNA"/>
</dbReference>